<feature type="compositionally biased region" description="Polar residues" evidence="1">
    <location>
        <begin position="102"/>
        <end position="111"/>
    </location>
</feature>
<reference evidence="2 3" key="1">
    <citation type="submission" date="2020-08" db="EMBL/GenBank/DDBJ databases">
        <title>A Genomic Blueprint of the Chicken Gut Microbiome.</title>
        <authorList>
            <person name="Gilroy R."/>
            <person name="Ravi A."/>
            <person name="Getino M."/>
            <person name="Pursley I."/>
            <person name="Horton D.L."/>
            <person name="Alikhan N.-F."/>
            <person name="Baker D."/>
            <person name="Gharbi K."/>
            <person name="Hall N."/>
            <person name="Watson M."/>
            <person name="Adriaenssens E.M."/>
            <person name="Foster-Nyarko E."/>
            <person name="Jarju S."/>
            <person name="Secka A."/>
            <person name="Antonio M."/>
            <person name="Oren A."/>
            <person name="Chaudhuri R."/>
            <person name="La Ragione R.M."/>
            <person name="Hildebrand F."/>
            <person name="Pallen M.J."/>
        </authorList>
    </citation>
    <scope>NUCLEOTIDE SEQUENCE [LARGE SCALE GENOMIC DNA]</scope>
    <source>
        <strain evidence="2 3">Sa1CUA4</strain>
    </source>
</reference>
<keyword evidence="3" id="KW-1185">Reference proteome</keyword>
<dbReference type="EMBL" id="JACSPM010000011">
    <property type="protein sequence ID" value="MBD8025021.1"/>
    <property type="molecule type" value="Genomic_DNA"/>
</dbReference>
<proteinExistence type="predicted"/>
<evidence type="ECO:0000313" key="3">
    <source>
        <dbReference type="Proteomes" id="UP000602532"/>
    </source>
</evidence>
<gene>
    <name evidence="2" type="ORF">H9622_15675</name>
</gene>
<feature type="compositionally biased region" description="Polar residues" evidence="1">
    <location>
        <begin position="1"/>
        <end position="20"/>
    </location>
</feature>
<feature type="region of interest" description="Disordered" evidence="1">
    <location>
        <begin position="1"/>
        <end position="31"/>
    </location>
</feature>
<comment type="caution">
    <text evidence="2">The sequence shown here is derived from an EMBL/GenBank/DDBJ whole genome shotgun (WGS) entry which is preliminary data.</text>
</comment>
<feature type="region of interest" description="Disordered" evidence="1">
    <location>
        <begin position="67"/>
        <end position="166"/>
    </location>
</feature>
<name>A0ABR8X6S2_9MICO</name>
<feature type="compositionally biased region" description="Basic residues" evidence="1">
    <location>
        <begin position="72"/>
        <end position="83"/>
    </location>
</feature>
<protein>
    <submittedName>
        <fullName evidence="2">Uncharacterized protein</fullName>
    </submittedName>
</protein>
<dbReference type="RefSeq" id="WP_191767364.1">
    <property type="nucleotide sequence ID" value="NZ_JACSPM010000011.1"/>
</dbReference>
<feature type="compositionally biased region" description="Basic residues" evidence="1">
    <location>
        <begin position="155"/>
        <end position="166"/>
    </location>
</feature>
<feature type="compositionally biased region" description="Basic and acidic residues" evidence="1">
    <location>
        <begin position="84"/>
        <end position="101"/>
    </location>
</feature>
<organism evidence="2 3">
    <name type="scientific">Microbacterium gallinarum</name>
    <dbReference type="NCBI Taxonomy" id="2762209"/>
    <lineage>
        <taxon>Bacteria</taxon>
        <taxon>Bacillati</taxon>
        <taxon>Actinomycetota</taxon>
        <taxon>Actinomycetes</taxon>
        <taxon>Micrococcales</taxon>
        <taxon>Microbacteriaceae</taxon>
        <taxon>Microbacterium</taxon>
    </lineage>
</organism>
<sequence length="166" mass="18883">MGQAQHFEQGQNWRAKNTASVRLRRSDGRKHAVAVRQVPVSLTDEQIAAAERTRAIARARAEAQLQVEKARRQATARKQQAVRKRAEQELLEQRRNAKDNPSRNLSSQSRNTQKDKAPGNTPEGWVPANRRSDYKDPMARSNDPRRPGPNLPKTAKQKRRVIRPGN</sequence>
<dbReference type="Proteomes" id="UP000602532">
    <property type="component" value="Unassembled WGS sequence"/>
</dbReference>
<accession>A0ABR8X6S2</accession>
<feature type="compositionally biased region" description="Basic and acidic residues" evidence="1">
    <location>
        <begin position="130"/>
        <end position="146"/>
    </location>
</feature>
<evidence type="ECO:0000256" key="1">
    <source>
        <dbReference type="SAM" id="MobiDB-lite"/>
    </source>
</evidence>
<evidence type="ECO:0000313" key="2">
    <source>
        <dbReference type="EMBL" id="MBD8025021.1"/>
    </source>
</evidence>